<dbReference type="SUPFAM" id="SSF53474">
    <property type="entry name" value="alpha/beta-Hydrolases"/>
    <property type="match status" value="1"/>
</dbReference>
<dbReference type="AlphaFoldDB" id="A0AAF0DY18"/>
<comment type="catalytic activity">
    <reaction evidence="2">
        <text>a monoacylglycerol + H2O = glycerol + a fatty acid + H(+)</text>
        <dbReference type="Rhea" id="RHEA:15245"/>
        <dbReference type="ChEBI" id="CHEBI:15377"/>
        <dbReference type="ChEBI" id="CHEBI:15378"/>
        <dbReference type="ChEBI" id="CHEBI:17408"/>
        <dbReference type="ChEBI" id="CHEBI:17754"/>
        <dbReference type="ChEBI" id="CHEBI:28868"/>
    </reaction>
</comment>
<reference evidence="5" key="1">
    <citation type="submission" date="2023-03" db="EMBL/GenBank/DDBJ databases">
        <title>Mating type loci evolution in Malassezia.</title>
        <authorList>
            <person name="Coelho M.A."/>
        </authorList>
    </citation>
    <scope>NUCLEOTIDE SEQUENCE</scope>
    <source>
        <strain evidence="5">CBS 7876</strain>
    </source>
</reference>
<evidence type="ECO:0000256" key="1">
    <source>
        <dbReference type="ARBA" id="ARBA00047591"/>
    </source>
</evidence>
<sequence>MLQREPPVAVAKALVLVVWGVVPLSWAYVLFYVFVRALSSANTHELLRHIVQGTLPAAVERHPPLALLVRSRGCFAYAALEVLFSLYYRYLKWRVQSPKVVSKATRPYIVRAITDTVQDGMNEHDHDSDEIMKPNPNENEMPTPTRKLDYDDPRAITFRREMLGWFIGLLPGQVTKHDLREWMSWALFGEYYEDLLEEDAAQVRKDGANATESRRLDFVDDAVRLFAARSGLDDFPQYVKLEPSQERAKWTMLLSLDPVRVSVRPLAMYIVVRALNELARFIWRKRYGMELLQYGSVQYLLYMPPGWRAEAAAKGEMPLPVLFLHGLGLGMIEYAQVVWTLCARPRPVLIPLQPWTSYDLFSERFLRPWHMRESAELVRGMLKRHGLYECGVSVLSHSMGTILHSWLLKEMPGPIRRSFFVDPVCFQMWAPHLCYRFLYKRAHSFIEYMLRYFVAREVGTANVLTRNFEWSENSLFLECLPHRTDPNRTRVYLAGWDTVVDAPALLRFLRRHGMGPVVEYAERAHHGAFVMGPHQCLPRIVRDLDAPLK</sequence>
<dbReference type="EMBL" id="CP119934">
    <property type="protein sequence ID" value="WFD02079.1"/>
    <property type="molecule type" value="Genomic_DNA"/>
</dbReference>
<dbReference type="PANTHER" id="PTHR37471:SF1">
    <property type="entry name" value="AB HYDROLASE-1 DOMAIN-CONTAINING PROTEIN"/>
    <property type="match status" value="1"/>
</dbReference>
<feature type="region of interest" description="Disordered" evidence="3">
    <location>
        <begin position="121"/>
        <end position="148"/>
    </location>
</feature>
<protein>
    <recommendedName>
        <fullName evidence="7">Alpha/beta hydrolase family protein</fullName>
    </recommendedName>
</protein>
<keyword evidence="4" id="KW-0812">Transmembrane</keyword>
<keyword evidence="4" id="KW-0472">Membrane</keyword>
<gene>
    <name evidence="5" type="ORF">MOBT1_000757</name>
</gene>
<keyword evidence="4" id="KW-1133">Transmembrane helix</keyword>
<dbReference type="PANTHER" id="PTHR37471">
    <property type="entry name" value="UNNAMED PRODUCT"/>
    <property type="match status" value="1"/>
</dbReference>
<feature type="compositionally biased region" description="Basic and acidic residues" evidence="3">
    <location>
        <begin position="121"/>
        <end position="132"/>
    </location>
</feature>
<evidence type="ECO:0000256" key="3">
    <source>
        <dbReference type="SAM" id="MobiDB-lite"/>
    </source>
</evidence>
<name>A0AAF0DY18_9BASI</name>
<evidence type="ECO:0000256" key="2">
    <source>
        <dbReference type="ARBA" id="ARBA00048461"/>
    </source>
</evidence>
<evidence type="ECO:0008006" key="7">
    <source>
        <dbReference type="Google" id="ProtNLM"/>
    </source>
</evidence>
<evidence type="ECO:0000313" key="5">
    <source>
        <dbReference type="EMBL" id="WFD02079.1"/>
    </source>
</evidence>
<proteinExistence type="predicted"/>
<dbReference type="Proteomes" id="UP001214603">
    <property type="component" value="Chromosome 1"/>
</dbReference>
<evidence type="ECO:0000256" key="4">
    <source>
        <dbReference type="SAM" id="Phobius"/>
    </source>
</evidence>
<keyword evidence="6" id="KW-1185">Reference proteome</keyword>
<accession>A0AAF0DY18</accession>
<comment type="catalytic activity">
    <reaction evidence="1">
        <text>a diacylglycerol + H2O = a monoacylglycerol + a fatty acid + H(+)</text>
        <dbReference type="Rhea" id="RHEA:32731"/>
        <dbReference type="ChEBI" id="CHEBI:15377"/>
        <dbReference type="ChEBI" id="CHEBI:15378"/>
        <dbReference type="ChEBI" id="CHEBI:17408"/>
        <dbReference type="ChEBI" id="CHEBI:18035"/>
        <dbReference type="ChEBI" id="CHEBI:28868"/>
    </reaction>
</comment>
<dbReference type="InterPro" id="IPR029058">
    <property type="entry name" value="AB_hydrolase_fold"/>
</dbReference>
<dbReference type="Gene3D" id="3.40.50.1820">
    <property type="entry name" value="alpha/beta hydrolase"/>
    <property type="match status" value="1"/>
</dbReference>
<organism evidence="5 6">
    <name type="scientific">Malassezia obtusa</name>
    <dbReference type="NCBI Taxonomy" id="76774"/>
    <lineage>
        <taxon>Eukaryota</taxon>
        <taxon>Fungi</taxon>
        <taxon>Dikarya</taxon>
        <taxon>Basidiomycota</taxon>
        <taxon>Ustilaginomycotina</taxon>
        <taxon>Malasseziomycetes</taxon>
        <taxon>Malasseziales</taxon>
        <taxon>Malasseziaceae</taxon>
        <taxon>Malassezia</taxon>
    </lineage>
</organism>
<feature type="compositionally biased region" description="Low complexity" evidence="3">
    <location>
        <begin position="134"/>
        <end position="145"/>
    </location>
</feature>
<feature type="transmembrane region" description="Helical" evidence="4">
    <location>
        <begin position="12"/>
        <end position="35"/>
    </location>
</feature>
<evidence type="ECO:0000313" key="6">
    <source>
        <dbReference type="Proteomes" id="UP001214603"/>
    </source>
</evidence>